<gene>
    <name evidence="2" type="ORF">DXH78_01460</name>
</gene>
<name>A0A371B718_9BRAD</name>
<dbReference type="EMBL" id="QRGO01000001">
    <property type="protein sequence ID" value="RDV03370.1"/>
    <property type="molecule type" value="Genomic_DNA"/>
</dbReference>
<sequence length="292" mass="31136">MSNLLVLGLGFSAEHYLALDAARWTRVTATVRDADRAAMLDAATPGPLNVVPFDGSLVSSALAEAVARADALLVSAPPGEAGDSLLTCCGEALAASGQLRDVVYLSTLGVYGNYDGAWVDETSECRARDGRTRRRYEAEQAWLAFGQRTGAVVTILRLAGIYGPGRSALDNVRAGTARIIDKPGQVFNRIHVDDIAQAIKAALDRRVGGIFNVCDDEPTPPGDPVVYAATLLGVAPPPAIPFETAKPSMSPMAASFYADCRRVRNERLKSVLGVTLRYPTYREGLDAIRRSS</sequence>
<dbReference type="Proteomes" id="UP000263993">
    <property type="component" value="Unassembled WGS sequence"/>
</dbReference>
<proteinExistence type="predicted"/>
<evidence type="ECO:0000313" key="3">
    <source>
        <dbReference type="Proteomes" id="UP000263993"/>
    </source>
</evidence>
<feature type="domain" description="NAD-dependent epimerase/dehydratase" evidence="1">
    <location>
        <begin position="96"/>
        <end position="214"/>
    </location>
</feature>
<dbReference type="InterPro" id="IPR051783">
    <property type="entry name" value="NAD(P)-dependent_oxidoreduct"/>
</dbReference>
<comment type="caution">
    <text evidence="2">The sequence shown here is derived from an EMBL/GenBank/DDBJ whole genome shotgun (WGS) entry which is preliminary data.</text>
</comment>
<evidence type="ECO:0000259" key="1">
    <source>
        <dbReference type="Pfam" id="PF01370"/>
    </source>
</evidence>
<dbReference type="PANTHER" id="PTHR48079:SF6">
    <property type="entry name" value="NAD(P)-BINDING DOMAIN-CONTAINING PROTEIN-RELATED"/>
    <property type="match status" value="1"/>
</dbReference>
<dbReference type="OrthoDB" id="9808276at2"/>
<dbReference type="AlphaFoldDB" id="A0A371B718"/>
<reference evidence="3" key="1">
    <citation type="submission" date="2018-08" db="EMBL/GenBank/DDBJ databases">
        <authorList>
            <person name="Kim S.-J."/>
            <person name="Jung G.-Y."/>
        </authorList>
    </citation>
    <scope>NUCLEOTIDE SEQUENCE [LARGE SCALE GENOMIC DNA]</scope>
    <source>
        <strain evidence="3">GY_H</strain>
    </source>
</reference>
<protein>
    <submittedName>
        <fullName evidence="2">NAD-dependent epimerase/dehydratase family protein</fullName>
    </submittedName>
</protein>
<dbReference type="SUPFAM" id="SSF51735">
    <property type="entry name" value="NAD(P)-binding Rossmann-fold domains"/>
    <property type="match status" value="1"/>
</dbReference>
<keyword evidence="3" id="KW-1185">Reference proteome</keyword>
<dbReference type="InterPro" id="IPR001509">
    <property type="entry name" value="Epimerase_deHydtase"/>
</dbReference>
<dbReference type="PANTHER" id="PTHR48079">
    <property type="entry name" value="PROTEIN YEEZ"/>
    <property type="match status" value="1"/>
</dbReference>
<dbReference type="Pfam" id="PF01370">
    <property type="entry name" value="Epimerase"/>
    <property type="match status" value="1"/>
</dbReference>
<organism evidence="2 3">
    <name type="scientific">Undibacter mobilis</name>
    <dbReference type="NCBI Taxonomy" id="2292256"/>
    <lineage>
        <taxon>Bacteria</taxon>
        <taxon>Pseudomonadati</taxon>
        <taxon>Pseudomonadota</taxon>
        <taxon>Alphaproteobacteria</taxon>
        <taxon>Hyphomicrobiales</taxon>
        <taxon>Nitrobacteraceae</taxon>
        <taxon>Undibacter</taxon>
    </lineage>
</organism>
<dbReference type="Gene3D" id="3.40.50.720">
    <property type="entry name" value="NAD(P)-binding Rossmann-like Domain"/>
    <property type="match status" value="1"/>
</dbReference>
<dbReference type="GO" id="GO:0004029">
    <property type="term" value="F:aldehyde dehydrogenase (NAD+) activity"/>
    <property type="evidence" value="ECO:0007669"/>
    <property type="project" value="TreeGrafter"/>
</dbReference>
<evidence type="ECO:0000313" key="2">
    <source>
        <dbReference type="EMBL" id="RDV03370.1"/>
    </source>
</evidence>
<dbReference type="InterPro" id="IPR036291">
    <property type="entry name" value="NAD(P)-bd_dom_sf"/>
</dbReference>
<accession>A0A371B718</accession>
<dbReference type="GO" id="GO:0005737">
    <property type="term" value="C:cytoplasm"/>
    <property type="evidence" value="ECO:0007669"/>
    <property type="project" value="TreeGrafter"/>
</dbReference>
<dbReference type="RefSeq" id="WP_115515395.1">
    <property type="nucleotide sequence ID" value="NZ_QRGO01000001.1"/>
</dbReference>